<dbReference type="Proteomes" id="UP000887013">
    <property type="component" value="Unassembled WGS sequence"/>
</dbReference>
<evidence type="ECO:0000256" key="1">
    <source>
        <dbReference type="SAM" id="MobiDB-lite"/>
    </source>
</evidence>
<sequence>MWHYVSALNTSLSIDIIKMRRLKTEEAMSLIKSLTSGCRDKPVQSSSGEEMSIDDQPIASSSGFWNAEIIDSSSDEDRKK</sequence>
<keyword evidence="3" id="KW-1185">Reference proteome</keyword>
<dbReference type="AlphaFoldDB" id="A0A8X6PV54"/>
<comment type="caution">
    <text evidence="2">The sequence shown here is derived from an EMBL/GenBank/DDBJ whole genome shotgun (WGS) entry which is preliminary data.</text>
</comment>
<feature type="region of interest" description="Disordered" evidence="1">
    <location>
        <begin position="38"/>
        <end position="60"/>
    </location>
</feature>
<organism evidence="2 3">
    <name type="scientific">Nephila pilipes</name>
    <name type="common">Giant wood spider</name>
    <name type="synonym">Nephila maculata</name>
    <dbReference type="NCBI Taxonomy" id="299642"/>
    <lineage>
        <taxon>Eukaryota</taxon>
        <taxon>Metazoa</taxon>
        <taxon>Ecdysozoa</taxon>
        <taxon>Arthropoda</taxon>
        <taxon>Chelicerata</taxon>
        <taxon>Arachnida</taxon>
        <taxon>Araneae</taxon>
        <taxon>Araneomorphae</taxon>
        <taxon>Entelegynae</taxon>
        <taxon>Araneoidea</taxon>
        <taxon>Nephilidae</taxon>
        <taxon>Nephila</taxon>
    </lineage>
</organism>
<proteinExistence type="predicted"/>
<protein>
    <submittedName>
        <fullName evidence="2">Uncharacterized protein</fullName>
    </submittedName>
</protein>
<gene>
    <name evidence="2" type="ORF">NPIL_268501</name>
</gene>
<accession>A0A8X6PV54</accession>
<evidence type="ECO:0000313" key="2">
    <source>
        <dbReference type="EMBL" id="GFT87411.1"/>
    </source>
</evidence>
<dbReference type="EMBL" id="BMAW01120011">
    <property type="protein sequence ID" value="GFT87411.1"/>
    <property type="molecule type" value="Genomic_DNA"/>
</dbReference>
<evidence type="ECO:0000313" key="3">
    <source>
        <dbReference type="Proteomes" id="UP000887013"/>
    </source>
</evidence>
<reference evidence="2" key="1">
    <citation type="submission" date="2020-08" db="EMBL/GenBank/DDBJ databases">
        <title>Multicomponent nature underlies the extraordinary mechanical properties of spider dragline silk.</title>
        <authorList>
            <person name="Kono N."/>
            <person name="Nakamura H."/>
            <person name="Mori M."/>
            <person name="Yoshida Y."/>
            <person name="Ohtoshi R."/>
            <person name="Malay A.D."/>
            <person name="Moran D.A.P."/>
            <person name="Tomita M."/>
            <person name="Numata K."/>
            <person name="Arakawa K."/>
        </authorList>
    </citation>
    <scope>NUCLEOTIDE SEQUENCE</scope>
</reference>
<name>A0A8X6PV54_NEPPI</name>